<feature type="domain" description="Glycoside hydrolase family 20 catalytic" evidence="10">
    <location>
        <begin position="207"/>
        <end position="548"/>
    </location>
</feature>
<feature type="domain" description="Beta-hexosaminidase eukaryotic type N-terminal" evidence="11">
    <location>
        <begin position="63"/>
        <end position="183"/>
    </location>
</feature>
<dbReference type="EMBL" id="OU892287">
    <property type="protein sequence ID" value="CAH1123807.1"/>
    <property type="molecule type" value="Genomic_DNA"/>
</dbReference>
<dbReference type="InterPro" id="IPR029019">
    <property type="entry name" value="HEX_eukaryotic_N"/>
</dbReference>
<evidence type="ECO:0000256" key="6">
    <source>
        <dbReference type="ARBA" id="ARBA00023295"/>
    </source>
</evidence>
<protein>
    <recommendedName>
        <fullName evidence="7">Beta-hexosaminidase</fullName>
        <ecNumber evidence="7">3.2.1.52</ecNumber>
    </recommendedName>
</protein>
<dbReference type="SUPFAM" id="SSF51445">
    <property type="entry name" value="(Trans)glycosidases"/>
    <property type="match status" value="1"/>
</dbReference>
<keyword evidence="13" id="KW-1185">Reference proteome</keyword>
<dbReference type="Gene3D" id="3.20.20.80">
    <property type="entry name" value="Glycosidases"/>
    <property type="match status" value="1"/>
</dbReference>
<dbReference type="InterPro" id="IPR025705">
    <property type="entry name" value="Beta_hexosaminidase_sua/sub"/>
</dbReference>
<dbReference type="PIRSF" id="PIRSF001093">
    <property type="entry name" value="B-hxosamndse_ab_euk"/>
    <property type="match status" value="1"/>
</dbReference>
<dbReference type="InterPro" id="IPR017853">
    <property type="entry name" value="GH"/>
</dbReference>
<evidence type="ECO:0000256" key="2">
    <source>
        <dbReference type="ARBA" id="ARBA00006285"/>
    </source>
</evidence>
<feature type="chain" id="PRO_5040355655" description="Beta-hexosaminidase" evidence="9">
    <location>
        <begin position="23"/>
        <end position="601"/>
    </location>
</feature>
<dbReference type="PRINTS" id="PR00738">
    <property type="entry name" value="GLHYDRLASE20"/>
</dbReference>
<dbReference type="PANTHER" id="PTHR22600:SF26">
    <property type="entry name" value="BETA-N-ACETYLHEXOSAMINIDASE"/>
    <property type="match status" value="1"/>
</dbReference>
<dbReference type="GO" id="GO:0030203">
    <property type="term" value="P:glycosaminoglycan metabolic process"/>
    <property type="evidence" value="ECO:0007669"/>
    <property type="project" value="TreeGrafter"/>
</dbReference>
<dbReference type="Proteomes" id="UP001152799">
    <property type="component" value="Chromosome 11"/>
</dbReference>
<dbReference type="Pfam" id="PF14845">
    <property type="entry name" value="Glycohydro_20b2"/>
    <property type="match status" value="1"/>
</dbReference>
<sequence>MNRFFGPPIIWVLLQLVLQISSLNSPWRWECVKGYCQKRQTTNETTALSLSACRLFCSEAGAIWPKPTGDVSIGNYLSTINIHSIDILGAKSETPIFELVRGASKIFRDQVQALVPRNKSPKGGKSLVISLDIKDHTINSLSLDLDESYILKITETSDKRPTALITASNFFGARHALETLNQLIIFDDLRDELQIARDVLISDSPAYPYRGVLLDTSRNFITVEAIKKTLTAMGAAKLNTFHWHITDSHSFPYVSKSMPDLSKYGAYSTDKVYSPQDVQEIILYGKQRGIRVLPEFDAPAHVGEGWQNTNLVTCFNWQPWQDFCVEPPCGQFDVTKPELYDAIADIYNDMFDQFQPDIFHMGGDEVNFNCWNNTQSIVDWMKAKGWGRAEADFIKLWDHFQSQALEKVYKKAGKKIPVIMWTSHLTHKEYLTEFLPKDNYIVQIWTTGHDEQVRNLLENGYQVILSNYDALYLDCGFAGWVNDGNNWCSPYIGWQKVYENKPLKIAGDKRKQVLGAEATMWTEQVDSTSLDSRLWPRSSALAEVLWTEPETSWREAETRFLIHRERLVKLGVDADALEPEWCMQYEENCPIGGKFNVDNRN</sequence>
<dbReference type="FunFam" id="3.20.20.80:FF:000063">
    <property type="entry name" value="Beta-hexosaminidase"/>
    <property type="match status" value="1"/>
</dbReference>
<gene>
    <name evidence="12" type="ORF">CEUTPL_LOCUS2797</name>
</gene>
<dbReference type="Gene3D" id="3.30.379.10">
    <property type="entry name" value="Chitobiase/beta-hexosaminidase domain 2-like"/>
    <property type="match status" value="1"/>
</dbReference>
<evidence type="ECO:0000256" key="8">
    <source>
        <dbReference type="PIRSR" id="PIRSR001093-1"/>
    </source>
</evidence>
<evidence type="ECO:0000256" key="4">
    <source>
        <dbReference type="ARBA" id="ARBA00022801"/>
    </source>
</evidence>
<reference evidence="12" key="1">
    <citation type="submission" date="2022-01" db="EMBL/GenBank/DDBJ databases">
        <authorList>
            <person name="King R."/>
        </authorList>
    </citation>
    <scope>NUCLEOTIDE SEQUENCE</scope>
</reference>
<evidence type="ECO:0000313" key="12">
    <source>
        <dbReference type="EMBL" id="CAH1123807.1"/>
    </source>
</evidence>
<dbReference type="PANTHER" id="PTHR22600">
    <property type="entry name" value="BETA-HEXOSAMINIDASE"/>
    <property type="match status" value="1"/>
</dbReference>
<accession>A0A9P0DHH9</accession>
<evidence type="ECO:0000256" key="3">
    <source>
        <dbReference type="ARBA" id="ARBA00022729"/>
    </source>
</evidence>
<dbReference type="EC" id="3.2.1.52" evidence="7"/>
<dbReference type="SUPFAM" id="SSF55545">
    <property type="entry name" value="beta-N-acetylhexosaminidase-like domain"/>
    <property type="match status" value="1"/>
</dbReference>
<evidence type="ECO:0000256" key="7">
    <source>
        <dbReference type="PIRNR" id="PIRNR001093"/>
    </source>
</evidence>
<comment type="similarity">
    <text evidence="2 7">Belongs to the glycosyl hydrolase 20 family.</text>
</comment>
<keyword evidence="3 9" id="KW-0732">Signal</keyword>
<dbReference type="Pfam" id="PF00728">
    <property type="entry name" value="Glyco_hydro_20"/>
    <property type="match status" value="1"/>
</dbReference>
<evidence type="ECO:0000259" key="11">
    <source>
        <dbReference type="Pfam" id="PF14845"/>
    </source>
</evidence>
<dbReference type="GO" id="GO:0016231">
    <property type="term" value="F:beta-N-acetylglucosaminidase activity"/>
    <property type="evidence" value="ECO:0007669"/>
    <property type="project" value="TreeGrafter"/>
</dbReference>
<evidence type="ECO:0000256" key="9">
    <source>
        <dbReference type="SAM" id="SignalP"/>
    </source>
</evidence>
<dbReference type="InterPro" id="IPR015883">
    <property type="entry name" value="Glyco_hydro_20_cat"/>
</dbReference>
<dbReference type="GO" id="GO:0005886">
    <property type="term" value="C:plasma membrane"/>
    <property type="evidence" value="ECO:0007669"/>
    <property type="project" value="TreeGrafter"/>
</dbReference>
<keyword evidence="4 7" id="KW-0378">Hydrolase</keyword>
<proteinExistence type="inferred from homology"/>
<organism evidence="12 13">
    <name type="scientific">Ceutorhynchus assimilis</name>
    <name type="common">cabbage seed weevil</name>
    <dbReference type="NCBI Taxonomy" id="467358"/>
    <lineage>
        <taxon>Eukaryota</taxon>
        <taxon>Metazoa</taxon>
        <taxon>Ecdysozoa</taxon>
        <taxon>Arthropoda</taxon>
        <taxon>Hexapoda</taxon>
        <taxon>Insecta</taxon>
        <taxon>Pterygota</taxon>
        <taxon>Neoptera</taxon>
        <taxon>Endopterygota</taxon>
        <taxon>Coleoptera</taxon>
        <taxon>Polyphaga</taxon>
        <taxon>Cucujiformia</taxon>
        <taxon>Curculionidae</taxon>
        <taxon>Ceutorhynchinae</taxon>
        <taxon>Ceutorhynchus</taxon>
    </lineage>
</organism>
<keyword evidence="5" id="KW-0325">Glycoprotein</keyword>
<dbReference type="CDD" id="cd06562">
    <property type="entry name" value="GH20_HexA_HexB-like"/>
    <property type="match status" value="1"/>
</dbReference>
<dbReference type="AlphaFoldDB" id="A0A9P0DHH9"/>
<name>A0A9P0DHH9_9CUCU</name>
<dbReference type="OrthoDB" id="428480at2759"/>
<feature type="signal peptide" evidence="9">
    <location>
        <begin position="1"/>
        <end position="22"/>
    </location>
</feature>
<comment type="catalytic activity">
    <reaction evidence="1 7">
        <text>Hydrolysis of terminal non-reducing N-acetyl-D-hexosamine residues in N-acetyl-beta-D-hexosaminides.</text>
        <dbReference type="EC" id="3.2.1.52"/>
    </reaction>
</comment>
<evidence type="ECO:0000259" key="10">
    <source>
        <dbReference type="Pfam" id="PF00728"/>
    </source>
</evidence>
<dbReference type="GO" id="GO:0005975">
    <property type="term" value="P:carbohydrate metabolic process"/>
    <property type="evidence" value="ECO:0007669"/>
    <property type="project" value="InterPro"/>
</dbReference>
<keyword evidence="6 7" id="KW-0326">Glycosidase</keyword>
<evidence type="ECO:0000313" key="13">
    <source>
        <dbReference type="Proteomes" id="UP001152799"/>
    </source>
</evidence>
<feature type="active site" description="Proton donor" evidence="8">
    <location>
        <position position="365"/>
    </location>
</feature>
<evidence type="ECO:0000256" key="1">
    <source>
        <dbReference type="ARBA" id="ARBA00001231"/>
    </source>
</evidence>
<evidence type="ECO:0000256" key="5">
    <source>
        <dbReference type="ARBA" id="ARBA00023180"/>
    </source>
</evidence>
<dbReference type="InterPro" id="IPR029018">
    <property type="entry name" value="Hex-like_dom2"/>
</dbReference>